<feature type="non-terminal residue" evidence="1">
    <location>
        <position position="307"/>
    </location>
</feature>
<protein>
    <submittedName>
        <fullName evidence="1">Uncharacterized protein</fullName>
    </submittedName>
</protein>
<evidence type="ECO:0000313" key="1">
    <source>
        <dbReference type="EMBL" id="GBN06029.1"/>
    </source>
</evidence>
<keyword evidence="2" id="KW-1185">Reference proteome</keyword>
<dbReference type="AlphaFoldDB" id="A0A4Y2KV27"/>
<comment type="caution">
    <text evidence="1">The sequence shown here is derived from an EMBL/GenBank/DDBJ whole genome shotgun (WGS) entry which is preliminary data.</text>
</comment>
<sequence length="307" mass="36455">MEENDGTTSEADHAAIGTLDHHSASTLRQHFPVRFREGHSMANTRHIPPAKYGWQNRLTDEEYNLVMSGQQLRMRTWPVRNSSRNAYSDFPPRVHEHLKAQEVKFKEEQRKFPLRMDTRSGGNIVHPNTDHSSNTEQILLERDRLQYRMREEYNFVMGGQQLRMRNWPVRDSSRTADFRPRVYEHPKLQEIKSREGQHQFIRRRDTRRDGSIIHPNAHHTSPNTSQILPARAGWQYRMTDEEYNLVMSGQQLRMRTWPARDSSRNAHSDFGPRVYEHSKVQEIKSREDQHQFLRRMDTIREGAIMHP</sequence>
<evidence type="ECO:0000313" key="2">
    <source>
        <dbReference type="Proteomes" id="UP000499080"/>
    </source>
</evidence>
<organism evidence="1 2">
    <name type="scientific">Araneus ventricosus</name>
    <name type="common">Orbweaver spider</name>
    <name type="synonym">Epeira ventricosa</name>
    <dbReference type="NCBI Taxonomy" id="182803"/>
    <lineage>
        <taxon>Eukaryota</taxon>
        <taxon>Metazoa</taxon>
        <taxon>Ecdysozoa</taxon>
        <taxon>Arthropoda</taxon>
        <taxon>Chelicerata</taxon>
        <taxon>Arachnida</taxon>
        <taxon>Araneae</taxon>
        <taxon>Araneomorphae</taxon>
        <taxon>Entelegynae</taxon>
        <taxon>Araneoidea</taxon>
        <taxon>Araneidae</taxon>
        <taxon>Araneus</taxon>
    </lineage>
</organism>
<reference evidence="1 2" key="1">
    <citation type="journal article" date="2019" name="Sci. Rep.">
        <title>Orb-weaving spider Araneus ventricosus genome elucidates the spidroin gene catalogue.</title>
        <authorList>
            <person name="Kono N."/>
            <person name="Nakamura H."/>
            <person name="Ohtoshi R."/>
            <person name="Moran D.A.P."/>
            <person name="Shinohara A."/>
            <person name="Yoshida Y."/>
            <person name="Fujiwara M."/>
            <person name="Mori M."/>
            <person name="Tomita M."/>
            <person name="Arakawa K."/>
        </authorList>
    </citation>
    <scope>NUCLEOTIDE SEQUENCE [LARGE SCALE GENOMIC DNA]</scope>
</reference>
<accession>A0A4Y2KV27</accession>
<name>A0A4Y2KV27_ARAVE</name>
<gene>
    <name evidence="1" type="ORF">AVEN_86558_1</name>
</gene>
<dbReference type="Proteomes" id="UP000499080">
    <property type="component" value="Unassembled WGS sequence"/>
</dbReference>
<proteinExistence type="predicted"/>
<dbReference type="EMBL" id="BGPR01116094">
    <property type="protein sequence ID" value="GBN06029.1"/>
    <property type="molecule type" value="Genomic_DNA"/>
</dbReference>